<reference evidence="2" key="2">
    <citation type="journal article" date="2021" name="PeerJ">
        <title>Extensive microbial diversity within the chicken gut microbiome revealed by metagenomics and culture.</title>
        <authorList>
            <person name="Gilroy R."/>
            <person name="Ravi A."/>
            <person name="Getino M."/>
            <person name="Pursley I."/>
            <person name="Horton D.L."/>
            <person name="Alikhan N.F."/>
            <person name="Baker D."/>
            <person name="Gharbi K."/>
            <person name="Hall N."/>
            <person name="Watson M."/>
            <person name="Adriaenssens E.M."/>
            <person name="Foster-Nyarko E."/>
            <person name="Jarju S."/>
            <person name="Secka A."/>
            <person name="Antonio M."/>
            <person name="Oren A."/>
            <person name="Chaudhuri R.R."/>
            <person name="La Ragione R."/>
            <person name="Hildebrand F."/>
            <person name="Pallen M.J."/>
        </authorList>
    </citation>
    <scope>NUCLEOTIDE SEQUENCE</scope>
    <source>
        <strain evidence="2">35461</strain>
    </source>
</reference>
<reference evidence="2" key="1">
    <citation type="submission" date="2020-10" db="EMBL/GenBank/DDBJ databases">
        <authorList>
            <person name="Gilroy R."/>
        </authorList>
    </citation>
    <scope>NUCLEOTIDE SEQUENCE</scope>
    <source>
        <strain evidence="2">35461</strain>
    </source>
</reference>
<feature type="compositionally biased region" description="Polar residues" evidence="1">
    <location>
        <begin position="45"/>
        <end position="55"/>
    </location>
</feature>
<proteinExistence type="predicted"/>
<evidence type="ECO:0000313" key="2">
    <source>
        <dbReference type="EMBL" id="HIV08555.1"/>
    </source>
</evidence>
<feature type="region of interest" description="Disordered" evidence="1">
    <location>
        <begin position="39"/>
        <end position="66"/>
    </location>
</feature>
<accession>A0A9D1NM90</accession>
<dbReference type="AlphaFoldDB" id="A0A9D1NM90"/>
<dbReference type="EMBL" id="DVOR01000012">
    <property type="protein sequence ID" value="HIV08555.1"/>
    <property type="molecule type" value="Genomic_DNA"/>
</dbReference>
<sequence>MPLHPRHVLRTCLTGTRRATQAAQEVQEIHEMQERPCGATDKAVDQTSKPPNFQASFLRPACASTP</sequence>
<gene>
    <name evidence="2" type="ORF">IAC79_00370</name>
</gene>
<name>A0A9D1NM90_9BACT</name>
<evidence type="ECO:0000256" key="1">
    <source>
        <dbReference type="SAM" id="MobiDB-lite"/>
    </source>
</evidence>
<dbReference type="Proteomes" id="UP000886845">
    <property type="component" value="Unassembled WGS sequence"/>
</dbReference>
<evidence type="ECO:0000313" key="3">
    <source>
        <dbReference type="Proteomes" id="UP000886845"/>
    </source>
</evidence>
<protein>
    <submittedName>
        <fullName evidence="2">Uncharacterized protein</fullName>
    </submittedName>
</protein>
<organism evidence="2 3">
    <name type="scientific">Candidatus Spyradenecus faecavium</name>
    <dbReference type="NCBI Taxonomy" id="2840947"/>
    <lineage>
        <taxon>Bacteria</taxon>
        <taxon>Pseudomonadati</taxon>
        <taxon>Lentisphaerota</taxon>
        <taxon>Lentisphaeria</taxon>
        <taxon>Lentisphaerales</taxon>
        <taxon>Lentisphaeraceae</taxon>
        <taxon>Lentisphaeraceae incertae sedis</taxon>
        <taxon>Candidatus Spyradenecus</taxon>
    </lineage>
</organism>
<comment type="caution">
    <text evidence="2">The sequence shown here is derived from an EMBL/GenBank/DDBJ whole genome shotgun (WGS) entry which is preliminary data.</text>
</comment>